<dbReference type="AlphaFoldDB" id="A0A5M3WK48"/>
<evidence type="ECO:0000313" key="2">
    <source>
        <dbReference type="EMBL" id="GES07423.1"/>
    </source>
</evidence>
<sequence length="74" mass="8177">MAERPAKSDDFDRGLDVIRYSIHTATAQLRPEPAPVRPGPRLVFGPPTSPGDVPIEFPHLILAAAHRTRPEQSR</sequence>
<feature type="region of interest" description="Disordered" evidence="1">
    <location>
        <begin position="30"/>
        <end position="50"/>
    </location>
</feature>
<dbReference type="RefSeq" id="WP_155353132.1">
    <property type="nucleotide sequence ID" value="NZ_BAAAHL010000012.1"/>
</dbReference>
<accession>A0A5M3WK48</accession>
<dbReference type="Proteomes" id="UP000331127">
    <property type="component" value="Unassembled WGS sequence"/>
</dbReference>
<protein>
    <submittedName>
        <fullName evidence="2">Uncharacterized protein</fullName>
    </submittedName>
</protein>
<evidence type="ECO:0000256" key="1">
    <source>
        <dbReference type="SAM" id="MobiDB-lite"/>
    </source>
</evidence>
<gene>
    <name evidence="2" type="ORF">Amac_010180</name>
</gene>
<reference evidence="2 3" key="1">
    <citation type="submission" date="2019-10" db="EMBL/GenBank/DDBJ databases">
        <title>Whole genome shotgun sequence of Acrocarpospora macrocephala NBRC 16266.</title>
        <authorList>
            <person name="Ichikawa N."/>
            <person name="Kimura A."/>
            <person name="Kitahashi Y."/>
            <person name="Komaki H."/>
            <person name="Oguchi A."/>
        </authorList>
    </citation>
    <scope>NUCLEOTIDE SEQUENCE [LARGE SCALE GENOMIC DNA]</scope>
    <source>
        <strain evidence="2 3">NBRC 16266</strain>
    </source>
</reference>
<keyword evidence="3" id="KW-1185">Reference proteome</keyword>
<comment type="caution">
    <text evidence="2">The sequence shown here is derived from an EMBL/GenBank/DDBJ whole genome shotgun (WGS) entry which is preliminary data.</text>
</comment>
<proteinExistence type="predicted"/>
<name>A0A5M3WK48_9ACTN</name>
<organism evidence="2 3">
    <name type="scientific">Acrocarpospora macrocephala</name>
    <dbReference type="NCBI Taxonomy" id="150177"/>
    <lineage>
        <taxon>Bacteria</taxon>
        <taxon>Bacillati</taxon>
        <taxon>Actinomycetota</taxon>
        <taxon>Actinomycetes</taxon>
        <taxon>Streptosporangiales</taxon>
        <taxon>Streptosporangiaceae</taxon>
        <taxon>Acrocarpospora</taxon>
    </lineage>
</organism>
<evidence type="ECO:0000313" key="3">
    <source>
        <dbReference type="Proteomes" id="UP000331127"/>
    </source>
</evidence>
<dbReference type="EMBL" id="BLAE01000006">
    <property type="protein sequence ID" value="GES07423.1"/>
    <property type="molecule type" value="Genomic_DNA"/>
</dbReference>